<dbReference type="Pfam" id="PF00205">
    <property type="entry name" value="TPP_enzyme_M"/>
    <property type="match status" value="1"/>
</dbReference>
<keyword evidence="2 3" id="KW-0786">Thiamine pyrophosphate</keyword>
<dbReference type="OrthoDB" id="4494979at2"/>
<protein>
    <recommendedName>
        <fullName evidence="9">TPP-binding protein</fullName>
    </recommendedName>
</protein>
<reference evidence="7 8" key="1">
    <citation type="submission" date="2019-07" db="EMBL/GenBank/DDBJ databases">
        <title>Whole genome shotgun sequence of Reyranella soli NBRC 108950.</title>
        <authorList>
            <person name="Hosoyama A."/>
            <person name="Uohara A."/>
            <person name="Ohji S."/>
            <person name="Ichikawa N."/>
        </authorList>
    </citation>
    <scope>NUCLEOTIDE SEQUENCE [LARGE SCALE GENOMIC DNA]</scope>
    <source>
        <strain evidence="7 8">NBRC 108950</strain>
    </source>
</reference>
<proteinExistence type="inferred from homology"/>
<evidence type="ECO:0000256" key="3">
    <source>
        <dbReference type="RuleBase" id="RU362132"/>
    </source>
</evidence>
<dbReference type="InterPro" id="IPR029061">
    <property type="entry name" value="THDP-binding"/>
</dbReference>
<dbReference type="SUPFAM" id="SSF52467">
    <property type="entry name" value="DHS-like NAD/FAD-binding domain"/>
    <property type="match status" value="1"/>
</dbReference>
<comment type="similarity">
    <text evidence="1 3">Belongs to the TPP enzyme family.</text>
</comment>
<dbReference type="CDD" id="cd00568">
    <property type="entry name" value="TPP_enzymes"/>
    <property type="match status" value="1"/>
</dbReference>
<accession>A0A512N5L2</accession>
<dbReference type="PANTHER" id="PTHR18968">
    <property type="entry name" value="THIAMINE PYROPHOSPHATE ENZYMES"/>
    <property type="match status" value="1"/>
</dbReference>
<dbReference type="NCBIfam" id="NF006122">
    <property type="entry name" value="PRK08266.1"/>
    <property type="match status" value="1"/>
</dbReference>
<dbReference type="SUPFAM" id="SSF52518">
    <property type="entry name" value="Thiamin diphosphate-binding fold (THDP-binding)"/>
    <property type="match status" value="2"/>
</dbReference>
<dbReference type="InterPro" id="IPR012000">
    <property type="entry name" value="Thiamin_PyroP_enz_cen_dom"/>
</dbReference>
<dbReference type="GO" id="GO:0009097">
    <property type="term" value="P:isoleucine biosynthetic process"/>
    <property type="evidence" value="ECO:0007669"/>
    <property type="project" value="TreeGrafter"/>
</dbReference>
<dbReference type="AlphaFoldDB" id="A0A512N5L2"/>
<evidence type="ECO:0000259" key="4">
    <source>
        <dbReference type="Pfam" id="PF00205"/>
    </source>
</evidence>
<dbReference type="Pfam" id="PF02775">
    <property type="entry name" value="TPP_enzyme_C"/>
    <property type="match status" value="1"/>
</dbReference>
<feature type="domain" description="Thiamine pyrophosphate enzyme TPP-binding" evidence="5">
    <location>
        <begin position="388"/>
        <end position="525"/>
    </location>
</feature>
<dbReference type="GO" id="GO:0003984">
    <property type="term" value="F:acetolactate synthase activity"/>
    <property type="evidence" value="ECO:0007669"/>
    <property type="project" value="TreeGrafter"/>
</dbReference>
<dbReference type="Gene3D" id="3.40.50.1220">
    <property type="entry name" value="TPP-binding domain"/>
    <property type="match status" value="1"/>
</dbReference>
<feature type="domain" description="Thiamine pyrophosphate enzyme N-terminal TPP-binding" evidence="6">
    <location>
        <begin position="5"/>
        <end position="129"/>
    </location>
</feature>
<dbReference type="GO" id="GO:0050660">
    <property type="term" value="F:flavin adenine dinucleotide binding"/>
    <property type="evidence" value="ECO:0007669"/>
    <property type="project" value="TreeGrafter"/>
</dbReference>
<name>A0A512N5L2_9HYPH</name>
<dbReference type="Gene3D" id="3.40.50.970">
    <property type="match status" value="2"/>
</dbReference>
<organism evidence="7 8">
    <name type="scientific">Reyranella soli</name>
    <dbReference type="NCBI Taxonomy" id="1230389"/>
    <lineage>
        <taxon>Bacteria</taxon>
        <taxon>Pseudomonadati</taxon>
        <taxon>Pseudomonadota</taxon>
        <taxon>Alphaproteobacteria</taxon>
        <taxon>Hyphomicrobiales</taxon>
        <taxon>Reyranellaceae</taxon>
        <taxon>Reyranella</taxon>
    </lineage>
</organism>
<evidence type="ECO:0000259" key="5">
    <source>
        <dbReference type="Pfam" id="PF02775"/>
    </source>
</evidence>
<evidence type="ECO:0000313" key="8">
    <source>
        <dbReference type="Proteomes" id="UP000321058"/>
    </source>
</evidence>
<dbReference type="InterPro" id="IPR000399">
    <property type="entry name" value="TPP-bd_CS"/>
</dbReference>
<dbReference type="InterPro" id="IPR011766">
    <property type="entry name" value="TPP_enzyme_TPP-bd"/>
</dbReference>
<dbReference type="GO" id="GO:0009099">
    <property type="term" value="P:L-valine biosynthetic process"/>
    <property type="evidence" value="ECO:0007669"/>
    <property type="project" value="TreeGrafter"/>
</dbReference>
<keyword evidence="8" id="KW-1185">Reference proteome</keyword>
<evidence type="ECO:0000313" key="7">
    <source>
        <dbReference type="EMBL" id="GEP54266.1"/>
    </source>
</evidence>
<dbReference type="RefSeq" id="WP_147147659.1">
    <property type="nucleotide sequence ID" value="NZ_BKAJ01000029.1"/>
</dbReference>
<comment type="caution">
    <text evidence="7">The sequence shown here is derived from an EMBL/GenBank/DDBJ whole genome shotgun (WGS) entry which is preliminary data.</text>
</comment>
<dbReference type="GO" id="GO:0005948">
    <property type="term" value="C:acetolactate synthase complex"/>
    <property type="evidence" value="ECO:0007669"/>
    <property type="project" value="TreeGrafter"/>
</dbReference>
<feature type="domain" description="Thiamine pyrophosphate enzyme central" evidence="4">
    <location>
        <begin position="200"/>
        <end position="325"/>
    </location>
</feature>
<dbReference type="Proteomes" id="UP000321058">
    <property type="component" value="Unassembled WGS sequence"/>
</dbReference>
<dbReference type="PROSITE" id="PS00187">
    <property type="entry name" value="TPP_ENZYMES"/>
    <property type="match status" value="1"/>
</dbReference>
<gene>
    <name evidence="7" type="ORF">RSO01_14320</name>
</gene>
<dbReference type="InterPro" id="IPR029035">
    <property type="entry name" value="DHS-like_NAD/FAD-binding_dom"/>
</dbReference>
<dbReference type="GO" id="GO:0000287">
    <property type="term" value="F:magnesium ion binding"/>
    <property type="evidence" value="ECO:0007669"/>
    <property type="project" value="InterPro"/>
</dbReference>
<evidence type="ECO:0000256" key="1">
    <source>
        <dbReference type="ARBA" id="ARBA00007812"/>
    </source>
</evidence>
<evidence type="ECO:0008006" key="9">
    <source>
        <dbReference type="Google" id="ProtNLM"/>
    </source>
</evidence>
<evidence type="ECO:0000259" key="6">
    <source>
        <dbReference type="Pfam" id="PF02776"/>
    </source>
</evidence>
<dbReference type="PANTHER" id="PTHR18968:SF167">
    <property type="entry name" value="ACETOLACTATE SYNTHASE LARGE SUBUNIT ILVB2-RELATED"/>
    <property type="match status" value="1"/>
</dbReference>
<dbReference type="GO" id="GO:0030976">
    <property type="term" value="F:thiamine pyrophosphate binding"/>
    <property type="evidence" value="ECO:0007669"/>
    <property type="project" value="InterPro"/>
</dbReference>
<dbReference type="InterPro" id="IPR012001">
    <property type="entry name" value="Thiamin_PyroP_enz_TPP-bd_dom"/>
</dbReference>
<dbReference type="InterPro" id="IPR045229">
    <property type="entry name" value="TPP_enz"/>
</dbReference>
<dbReference type="Pfam" id="PF02776">
    <property type="entry name" value="TPP_enzyme_N"/>
    <property type="match status" value="1"/>
</dbReference>
<evidence type="ECO:0000256" key="2">
    <source>
        <dbReference type="ARBA" id="ARBA00023052"/>
    </source>
</evidence>
<sequence>MPRLTTAEATVETLLRHGIDTVYALPGLHHDPLFDAFYHAGANSKEGRLRVIHPRHEQTAGYMALGAALATGKPQAFAVVPGPGMLNAGAALLTAYGMNAPVIGLIGQIPQADIDKGHGHLHEIHDQLGLLRHITKWAERIRGPQEAPTLVSQAVWHATTGRPRPVALECALDTWAKRAEVVLPDAPLPKPAEAIDDEAIAAAAKILGAAERPIIVIGGGAIGASAEVIELAEMLEAPVSSYRRGRGVIPSSHRLAVDMPVGHRLWKDADAVLAVGTRFFIQNGSWGIDKDLKVVRLDIDPDEPERLRKPDVTLLGDAAPQLRALIAALAKHNRPRPSRADELKGHRAWLAERLSRLEPQVSFLKAIRAALPEDGIFVDEVSQIGFASRVALPIEQPRTFLSPGYQDNLGWGFGTALGAKAAMPDRKVLAIAGDGGFMYQVGELATAVRHNLAVVVVVFDNGGFGNVKRIQQQHYGNRLIASDLHNPDFVKLAESFGVASFKALDAPQLEDCLKKAFALNAPALVWVPHGDVPSPWDLIMMPRVRG</sequence>
<dbReference type="CDD" id="cd07035">
    <property type="entry name" value="TPP_PYR_POX_like"/>
    <property type="match status" value="1"/>
</dbReference>
<dbReference type="EMBL" id="BKAJ01000029">
    <property type="protein sequence ID" value="GEP54266.1"/>
    <property type="molecule type" value="Genomic_DNA"/>
</dbReference>